<dbReference type="EMBL" id="BSND01000012">
    <property type="protein sequence ID" value="GLQ00594.1"/>
    <property type="molecule type" value="Genomic_DNA"/>
</dbReference>
<sequence length="106" mass="11799">MAEDNEIITVDPLFVGLTRPTTLYGVPYFAAIFEFMVTVIFFLIHGNPLSLLIIIPVHGVLYLISAADSNIFSAIALWANTSSRCQNRMHWSGVSFSPLRLKGKIK</sequence>
<name>A0ABQ5TYW7_9GAMM</name>
<reference evidence="6" key="2">
    <citation type="submission" date="2023-01" db="EMBL/GenBank/DDBJ databases">
        <title>Draft genome sequence of Methylophaga thalassica strain NBRC 102424.</title>
        <authorList>
            <person name="Sun Q."/>
            <person name="Mori K."/>
        </authorList>
    </citation>
    <scope>NUCLEOTIDE SEQUENCE</scope>
    <source>
        <strain evidence="6">NBRC 102424</strain>
    </source>
</reference>
<feature type="transmembrane region" description="Helical" evidence="5">
    <location>
        <begin position="51"/>
        <end position="79"/>
    </location>
</feature>
<organism evidence="6 7">
    <name type="scientific">Methylophaga thalassica</name>
    <dbReference type="NCBI Taxonomy" id="40223"/>
    <lineage>
        <taxon>Bacteria</taxon>
        <taxon>Pseudomonadati</taxon>
        <taxon>Pseudomonadota</taxon>
        <taxon>Gammaproteobacteria</taxon>
        <taxon>Thiotrichales</taxon>
        <taxon>Piscirickettsiaceae</taxon>
        <taxon>Methylophaga</taxon>
    </lineage>
</organism>
<evidence type="ECO:0000256" key="3">
    <source>
        <dbReference type="ARBA" id="ARBA00022989"/>
    </source>
</evidence>
<evidence type="ECO:0000256" key="5">
    <source>
        <dbReference type="SAM" id="Phobius"/>
    </source>
</evidence>
<dbReference type="Proteomes" id="UP001161423">
    <property type="component" value="Unassembled WGS sequence"/>
</dbReference>
<evidence type="ECO:0000313" key="6">
    <source>
        <dbReference type="EMBL" id="GLQ00594.1"/>
    </source>
</evidence>
<protein>
    <recommendedName>
        <fullName evidence="8">Conjugal transfer protein</fullName>
    </recommendedName>
</protein>
<keyword evidence="3 5" id="KW-1133">Transmembrane helix</keyword>
<accession>A0ABQ5TYW7</accession>
<dbReference type="Pfam" id="PF05101">
    <property type="entry name" value="VirB3"/>
    <property type="match status" value="1"/>
</dbReference>
<keyword evidence="4 5" id="KW-0472">Membrane</keyword>
<gene>
    <name evidence="6" type="ORF">GCM10007891_24470</name>
</gene>
<dbReference type="RefSeq" id="WP_284723506.1">
    <property type="nucleotide sequence ID" value="NZ_BSND01000012.1"/>
</dbReference>
<evidence type="ECO:0000313" key="7">
    <source>
        <dbReference type="Proteomes" id="UP001161423"/>
    </source>
</evidence>
<evidence type="ECO:0000256" key="4">
    <source>
        <dbReference type="ARBA" id="ARBA00023136"/>
    </source>
</evidence>
<evidence type="ECO:0000256" key="2">
    <source>
        <dbReference type="ARBA" id="ARBA00022692"/>
    </source>
</evidence>
<comment type="subcellular location">
    <subcellularLocation>
        <location evidence="1">Membrane</location>
    </subcellularLocation>
</comment>
<reference evidence="6" key="1">
    <citation type="journal article" date="2014" name="Int. J. Syst. Evol. Microbiol.">
        <title>Complete genome of a new Firmicutes species belonging to the dominant human colonic microbiota ('Ruminococcus bicirculans') reveals two chromosomes and a selective capacity to utilize plant glucans.</title>
        <authorList>
            <consortium name="NISC Comparative Sequencing Program"/>
            <person name="Wegmann U."/>
            <person name="Louis P."/>
            <person name="Goesmann A."/>
            <person name="Henrissat B."/>
            <person name="Duncan S.H."/>
            <person name="Flint H.J."/>
        </authorList>
    </citation>
    <scope>NUCLEOTIDE SEQUENCE</scope>
    <source>
        <strain evidence="6">NBRC 102424</strain>
    </source>
</reference>
<keyword evidence="2 5" id="KW-0812">Transmembrane</keyword>
<comment type="caution">
    <text evidence="6">The sequence shown here is derived from an EMBL/GenBank/DDBJ whole genome shotgun (WGS) entry which is preliminary data.</text>
</comment>
<dbReference type="InterPro" id="IPR007792">
    <property type="entry name" value="T4SS_VirB3/TrbD/AvhB"/>
</dbReference>
<feature type="transmembrane region" description="Helical" evidence="5">
    <location>
        <begin position="23"/>
        <end position="44"/>
    </location>
</feature>
<keyword evidence="7" id="KW-1185">Reference proteome</keyword>
<evidence type="ECO:0000256" key="1">
    <source>
        <dbReference type="ARBA" id="ARBA00004370"/>
    </source>
</evidence>
<proteinExistence type="predicted"/>
<evidence type="ECO:0008006" key="8">
    <source>
        <dbReference type="Google" id="ProtNLM"/>
    </source>
</evidence>